<dbReference type="AlphaFoldDB" id="A0A1I8JCF0"/>
<keyword evidence="1" id="KW-0539">Nucleus</keyword>
<name>A0A1I8JCF0_9PLAT</name>
<evidence type="ECO:0000313" key="2">
    <source>
        <dbReference type="Proteomes" id="UP000095280"/>
    </source>
</evidence>
<dbReference type="SUPFAM" id="SSF53335">
    <property type="entry name" value="S-adenosyl-L-methionine-dependent methyltransferases"/>
    <property type="match status" value="1"/>
</dbReference>
<dbReference type="GO" id="GO:0004483">
    <property type="term" value="F:methyltransferase cap1 activity"/>
    <property type="evidence" value="ECO:0007669"/>
    <property type="project" value="UniProtKB-UniRule"/>
</dbReference>
<accession>A0A1I8JCF0</accession>
<dbReference type="GO" id="GO:0005737">
    <property type="term" value="C:cytoplasm"/>
    <property type="evidence" value="ECO:0007669"/>
    <property type="project" value="TreeGrafter"/>
</dbReference>
<dbReference type="GO" id="GO:0016556">
    <property type="term" value="P:mRNA modification"/>
    <property type="evidence" value="ECO:0007669"/>
    <property type="project" value="UniProtKB-UniRule"/>
</dbReference>
<dbReference type="FunFam" id="3.40.50.12760:FF:000004">
    <property type="entry name" value="FtsJ-like methyltransferase"/>
    <property type="match status" value="1"/>
</dbReference>
<dbReference type="Gene3D" id="3.40.50.12760">
    <property type="match status" value="1"/>
</dbReference>
<dbReference type="WBParaSite" id="maker-uti_cns_0046683-snap-gene-0.11-mRNA-1">
    <property type="protein sequence ID" value="maker-uti_cns_0046683-snap-gene-0.11-mRNA-1"/>
    <property type="gene ID" value="maker-uti_cns_0046683-snap-gene-0.11"/>
</dbReference>
<keyword evidence="2" id="KW-1185">Reference proteome</keyword>
<dbReference type="GO" id="GO:0006370">
    <property type="term" value="P:7-methylguanosine mRNA capping"/>
    <property type="evidence" value="ECO:0007669"/>
    <property type="project" value="UniProtKB-UniRule"/>
</dbReference>
<protein>
    <recommendedName>
        <fullName evidence="1">Cap-specific mRNA (nucleoside-2'-O-)-methyltransferase 1</fullName>
        <ecNumber evidence="1">2.1.1.57</ecNumber>
    </recommendedName>
    <alternativeName>
        <fullName evidence="1">Cap1 2'O-ribose methyltransferase 1</fullName>
    </alternativeName>
</protein>
<dbReference type="PROSITE" id="PS51613">
    <property type="entry name" value="SAM_MT_RRMJ"/>
    <property type="match status" value="1"/>
</dbReference>
<dbReference type="SMART" id="SM00443">
    <property type="entry name" value="G_patch"/>
    <property type="match status" value="1"/>
</dbReference>
<dbReference type="EC" id="2.1.1.57" evidence="1"/>
<dbReference type="PANTHER" id="PTHR16121:SF0">
    <property type="entry name" value="CAP-SPECIFIC MRNA (NUCLEOSIDE-2'-O-)-METHYLTRANSFERASE 1"/>
    <property type="match status" value="1"/>
</dbReference>
<reference evidence="3" key="1">
    <citation type="submission" date="2016-11" db="UniProtKB">
        <authorList>
            <consortium name="WormBaseParasite"/>
        </authorList>
    </citation>
    <scope>IDENTIFICATION</scope>
</reference>
<dbReference type="Pfam" id="PF01728">
    <property type="entry name" value="FtsJ"/>
    <property type="match status" value="1"/>
</dbReference>
<dbReference type="GO" id="GO:0032259">
    <property type="term" value="P:methylation"/>
    <property type="evidence" value="ECO:0007669"/>
    <property type="project" value="UniProtKB-KW"/>
</dbReference>
<dbReference type="InterPro" id="IPR029063">
    <property type="entry name" value="SAM-dependent_MTases_sf"/>
</dbReference>
<keyword evidence="1" id="KW-0506">mRNA capping</keyword>
<comment type="catalytic activity">
    <reaction evidence="1">
        <text>a 5'-end (N(7)-methyl 5'-triphosphoguanosine)-ribonucleoside in mRNA + S-adenosyl-L-methionine = a 5'-end (N(7)-methyl 5'-triphosphoguanosine)-(2'-O-methyl-ribonucleoside) in mRNA + S-adenosyl-L-homocysteine + H(+)</text>
        <dbReference type="Rhea" id="RHEA:67020"/>
        <dbReference type="Rhea" id="RHEA-COMP:17167"/>
        <dbReference type="Rhea" id="RHEA-COMP:17168"/>
        <dbReference type="ChEBI" id="CHEBI:15378"/>
        <dbReference type="ChEBI" id="CHEBI:57856"/>
        <dbReference type="ChEBI" id="CHEBI:59789"/>
        <dbReference type="ChEBI" id="CHEBI:156461"/>
        <dbReference type="ChEBI" id="CHEBI:167609"/>
        <dbReference type="EC" id="2.1.1.57"/>
    </reaction>
</comment>
<evidence type="ECO:0000313" key="3">
    <source>
        <dbReference type="WBParaSite" id="maker-uti_cns_0046683-snap-gene-0.11-mRNA-1"/>
    </source>
</evidence>
<dbReference type="InterPro" id="IPR050851">
    <property type="entry name" value="mRNA_Cap_2O-Ribose_MeTrfase"/>
</dbReference>
<dbReference type="GO" id="GO:0005634">
    <property type="term" value="C:nucleus"/>
    <property type="evidence" value="ECO:0007669"/>
    <property type="project" value="UniProtKB-SubCell"/>
</dbReference>
<dbReference type="InterPro" id="IPR002877">
    <property type="entry name" value="RNA_MeTrfase_FtsJ_dom"/>
</dbReference>
<dbReference type="PROSITE" id="PS50174">
    <property type="entry name" value="G_PATCH"/>
    <property type="match status" value="1"/>
</dbReference>
<organism evidence="2 3">
    <name type="scientific">Macrostomum lignano</name>
    <dbReference type="NCBI Taxonomy" id="282301"/>
    <lineage>
        <taxon>Eukaryota</taxon>
        <taxon>Metazoa</taxon>
        <taxon>Spiralia</taxon>
        <taxon>Lophotrochozoa</taxon>
        <taxon>Platyhelminthes</taxon>
        <taxon>Rhabditophora</taxon>
        <taxon>Macrostomorpha</taxon>
        <taxon>Macrostomida</taxon>
        <taxon>Macrostomidae</taxon>
        <taxon>Macrostomum</taxon>
    </lineage>
</organism>
<evidence type="ECO:0000256" key="1">
    <source>
        <dbReference type="RuleBase" id="RU368012"/>
    </source>
</evidence>
<dbReference type="InterPro" id="IPR025816">
    <property type="entry name" value="RrmJ-type_MeTrfase"/>
</dbReference>
<keyword evidence="1" id="KW-0489">Methyltransferase</keyword>
<dbReference type="InterPro" id="IPR000467">
    <property type="entry name" value="G_patch_dom"/>
</dbReference>
<dbReference type="STRING" id="282301.A0A1I8JCF0"/>
<dbReference type="GO" id="GO:0003676">
    <property type="term" value="F:nucleic acid binding"/>
    <property type="evidence" value="ECO:0007669"/>
    <property type="project" value="UniProtKB-UniRule"/>
</dbReference>
<dbReference type="Proteomes" id="UP000095280">
    <property type="component" value="Unplaced"/>
</dbReference>
<keyword evidence="1" id="KW-0949">S-adenosyl-L-methionine</keyword>
<dbReference type="Pfam" id="PF01585">
    <property type="entry name" value="G-patch"/>
    <property type="match status" value="1"/>
</dbReference>
<dbReference type="OrthoDB" id="10251234at2759"/>
<proteinExistence type="predicted"/>
<comment type="subcellular location">
    <subcellularLocation>
        <location evidence="1">Nucleus</location>
    </subcellularLocation>
</comment>
<keyword evidence="1" id="KW-0507">mRNA processing</keyword>
<comment type="function">
    <text evidence="1">S-adenosyl-L-methionine-dependent methyltransferase that mediates RNA cap1 2'-O-ribose methylation to the 5'-cap structure of RNAs. Methylates the ribose of the first nucleotide of a m(7)GpppG-capped mRNA to produce m(7)GpppNmp (cap1).</text>
</comment>
<sequence length="807" mass="90806">MATQSSDDDDSNAPPPIKRPRQSDASSAADSLDGFSGPSKSMMKKMGYISGEGLGRERQGITEPVQAVTIKGRSGLGFESVSATSRPEFQWREGDDPVVVRRQVDWLTGGRDAPSVINNAEEMKLRWMSVGLAKMTLHDETGFVSPEVLTGVLECKTFLDSMSNKDLMDSRSRSNPYETVKNAIFMNRAAVKMAEVDAVLQFRMSQPFDSDEIFQFADICAGPGGFTEYLLWRNRAQDGRGPRAKGFGLTLRGECDFRLNDMLMGAPEFFYPYYGPTDQSHGDIYLEDNMLGFRDLIMANTDNLGVHLVTADGGFSVEGQENIQEIRSKQLYLCQALTAMLVLRTGGSFLCKLFDIFTEFSAGLMYLLYLAFDQFALFKPATSRPANSERYVICRGYRKQQSESIVQYLLLVNAEINQLKVEAVHLPQSERRDVQGLVSLDVLKADRAFSDYLTESNDTLGRMQIVGLSKIHHFYDNPGMKDTRQEDTRTECLQFWGIPDEKRGEKVLGKENPTVLISQLIGEGNMSKLLPPDASSSAKSVTPDSLEKNPDFSPYEQQAIACGEVSKEVMLLYSRGNGSVLVYKPAEREAWTAPDSKSAAQRAPIPRETLLLALSVSELKPPSYKLRVACLQILDCPILQGQSLTDKPLSDRLACIRQLCYCANFERVPLRSRLQPPVIFPVYELPSDSADGFKKLVQVQKIKGSVKPMPMLKQEDGYLFAIKGLYLFRVTRDPWRLTMSQKANKLYYFHKEGKALTCFESRPEFLPNYRQQVESMMWVDYESANDKELDVKRLLQLVDKKLNSRRN</sequence>
<keyword evidence="1" id="KW-0808">Transferase</keyword>
<dbReference type="PANTHER" id="PTHR16121">
    <property type="entry name" value="CAP-SPECIFIC MRNA (NUCLEOSIDE-2'-O-)-METHYLTRANSFERASE 1-RELATED"/>
    <property type="match status" value="1"/>
</dbReference>